<dbReference type="Gene3D" id="3.30.450.330">
    <property type="match status" value="1"/>
</dbReference>
<keyword evidence="3 5" id="KW-0472">Membrane</keyword>
<dbReference type="InterPro" id="IPR005311">
    <property type="entry name" value="PBP_dimer"/>
</dbReference>
<dbReference type="SUPFAM" id="SSF56519">
    <property type="entry name" value="Penicillin binding protein dimerisation domain"/>
    <property type="match status" value="1"/>
</dbReference>
<dbReference type="eggNOG" id="COG0768">
    <property type="taxonomic scope" value="Bacteria"/>
</dbReference>
<accession>A0A086YZR6</accession>
<evidence type="ECO:0000259" key="6">
    <source>
        <dbReference type="Pfam" id="PF00905"/>
    </source>
</evidence>
<evidence type="ECO:0000313" key="9">
    <source>
        <dbReference type="Proteomes" id="UP000029015"/>
    </source>
</evidence>
<feature type="region of interest" description="Disordered" evidence="4">
    <location>
        <begin position="1"/>
        <end position="36"/>
    </location>
</feature>
<dbReference type="STRING" id="1437605.AB656_00955"/>
<evidence type="ECO:0000256" key="4">
    <source>
        <dbReference type="SAM" id="MobiDB-lite"/>
    </source>
</evidence>
<evidence type="ECO:0000256" key="5">
    <source>
        <dbReference type="SAM" id="Phobius"/>
    </source>
</evidence>
<comment type="similarity">
    <text evidence="2">Belongs to the transpeptidase family.</text>
</comment>
<evidence type="ECO:0000313" key="8">
    <source>
        <dbReference type="EMBL" id="KFI39766.1"/>
    </source>
</evidence>
<name>A0A086YZR6_9BIFI</name>
<dbReference type="InterPro" id="IPR012338">
    <property type="entry name" value="Beta-lactam/transpept-like"/>
</dbReference>
<dbReference type="Pfam" id="PF03717">
    <property type="entry name" value="PBP_dimer"/>
    <property type="match status" value="1"/>
</dbReference>
<feature type="transmembrane region" description="Helical" evidence="5">
    <location>
        <begin position="43"/>
        <end position="67"/>
    </location>
</feature>
<evidence type="ECO:0000256" key="3">
    <source>
        <dbReference type="ARBA" id="ARBA00023136"/>
    </source>
</evidence>
<dbReference type="PANTHER" id="PTHR30627:SF1">
    <property type="entry name" value="PEPTIDOGLYCAN D,D-TRANSPEPTIDASE FTSI"/>
    <property type="match status" value="1"/>
</dbReference>
<feature type="region of interest" description="Disordered" evidence="4">
    <location>
        <begin position="493"/>
        <end position="512"/>
    </location>
</feature>
<dbReference type="EC" id="2.4.1.129" evidence="8"/>
<evidence type="ECO:0000259" key="7">
    <source>
        <dbReference type="Pfam" id="PF03717"/>
    </source>
</evidence>
<dbReference type="Pfam" id="PF00905">
    <property type="entry name" value="Transpeptidase"/>
    <property type="match status" value="1"/>
</dbReference>
<protein>
    <submittedName>
        <fullName evidence="8">Peptidoglycan synthetase, penicillin-binding protein 3</fullName>
        <ecNumber evidence="8">2.4.1.129</ecNumber>
    </submittedName>
</protein>
<keyword evidence="9" id="KW-1185">Reference proteome</keyword>
<keyword evidence="5" id="KW-0812">Transmembrane</keyword>
<dbReference type="InterPro" id="IPR050515">
    <property type="entry name" value="Beta-lactam/transpept"/>
</dbReference>
<dbReference type="GO" id="GO:0005886">
    <property type="term" value="C:plasma membrane"/>
    <property type="evidence" value="ECO:0007669"/>
    <property type="project" value="TreeGrafter"/>
</dbReference>
<comment type="subcellular location">
    <subcellularLocation>
        <location evidence="1">Membrane</location>
    </subcellularLocation>
</comment>
<dbReference type="EMBL" id="JGYK01000001">
    <property type="protein sequence ID" value="KFI39766.1"/>
    <property type="molecule type" value="Genomic_DNA"/>
</dbReference>
<sequence length="627" mass="66552">MIRLPGGQGPGASGFPRRSASPSRPQSNPVQGRGTRGLDARSFAIRSIVVALILALVTAVALGKLAWIQLFQGQATAEAATRSRTVPHTLKAQRGRILDANGMILAQSVERYTIVGSPKAAADFIPVDCTKQTEGNCHAINGKPVGATGPAAVARILAPTLGMNQMELGAKLVGSNSYVVLKKDVTPQVKRAIDKLGLAGVISAELSNQRSYPHRDLMGSLLGGVDANGKGVAGIEYMEDAALTGKDGYEVYQQGMYGQQIPGTESKSQPPVDGKDVRLTIDGDVQWYVQKALADGKAKYHAGWVMAVVQEPSAGRIIALADTESKAAGSAEAKMNPPLVVTQTFEPGSIGKTITLSGMLQEGTRQMTDKFTVPDRIKVDGQEYHDATEHGPERWTMAGILQNSSNVGMVMASDKYTDQQRYEYLTKFGIGQSSGLGLQGESKGLLTPPSAWDRRTRNTVLFGQGYATNAIQLTNAVATIANKGVRNQQSLIKSVSDEDGKPGQSPSSQATRVIDEQVAAQVMNGMESVADKFKNVAAVDGYRVASKTGTAEVAGQDGRLTSIISDWVGVIPADNPRFVVTVVMKDPQGTFGGLTAGPVFAQIGEFLMQKYELPPSAPRTDAIPVQW</sequence>
<gene>
    <name evidence="8" type="ORF">BACT_0466</name>
</gene>
<organism evidence="8 9">
    <name type="scientific">Bifidobacterium actinocoloniiforme DSM 22766</name>
    <dbReference type="NCBI Taxonomy" id="1437605"/>
    <lineage>
        <taxon>Bacteria</taxon>
        <taxon>Bacillati</taxon>
        <taxon>Actinomycetota</taxon>
        <taxon>Actinomycetes</taxon>
        <taxon>Bifidobacteriales</taxon>
        <taxon>Bifidobacteriaceae</taxon>
        <taxon>Bifidobacterium</taxon>
    </lineage>
</organism>
<reference evidence="8 9" key="1">
    <citation type="submission" date="2014-03" db="EMBL/GenBank/DDBJ databases">
        <title>Genomics of Bifidobacteria.</title>
        <authorList>
            <person name="Ventura M."/>
            <person name="Milani C."/>
            <person name="Lugli G.A."/>
        </authorList>
    </citation>
    <scope>NUCLEOTIDE SEQUENCE [LARGE SCALE GENOMIC DNA]</scope>
    <source>
        <strain evidence="8 9">DSM 22766</strain>
    </source>
</reference>
<dbReference type="GO" id="GO:0016757">
    <property type="term" value="F:glycosyltransferase activity"/>
    <property type="evidence" value="ECO:0007669"/>
    <property type="project" value="UniProtKB-KW"/>
</dbReference>
<feature type="compositionally biased region" description="Low complexity" evidence="4">
    <location>
        <begin position="16"/>
        <end position="25"/>
    </location>
</feature>
<evidence type="ECO:0000256" key="2">
    <source>
        <dbReference type="ARBA" id="ARBA00007171"/>
    </source>
</evidence>
<feature type="domain" description="Penicillin-binding protein transpeptidase" evidence="6">
    <location>
        <begin position="306"/>
        <end position="603"/>
    </location>
</feature>
<dbReference type="GO" id="GO:0071555">
    <property type="term" value="P:cell wall organization"/>
    <property type="evidence" value="ECO:0007669"/>
    <property type="project" value="TreeGrafter"/>
</dbReference>
<feature type="domain" description="Penicillin-binding protein dimerisation" evidence="7">
    <location>
        <begin position="90"/>
        <end position="262"/>
    </location>
</feature>
<evidence type="ECO:0000256" key="1">
    <source>
        <dbReference type="ARBA" id="ARBA00004370"/>
    </source>
</evidence>
<keyword evidence="8" id="KW-0808">Transferase</keyword>
<keyword evidence="5" id="KW-1133">Transmembrane helix</keyword>
<proteinExistence type="inferred from homology"/>
<dbReference type="PANTHER" id="PTHR30627">
    <property type="entry name" value="PEPTIDOGLYCAN D,D-TRANSPEPTIDASE"/>
    <property type="match status" value="1"/>
</dbReference>
<dbReference type="Proteomes" id="UP000029015">
    <property type="component" value="Unassembled WGS sequence"/>
</dbReference>
<keyword evidence="8" id="KW-0328">Glycosyltransferase</keyword>
<dbReference type="GO" id="GO:0008658">
    <property type="term" value="F:penicillin binding"/>
    <property type="evidence" value="ECO:0007669"/>
    <property type="project" value="InterPro"/>
</dbReference>
<dbReference type="SUPFAM" id="SSF56601">
    <property type="entry name" value="beta-lactamase/transpeptidase-like"/>
    <property type="match status" value="1"/>
</dbReference>
<dbReference type="InterPro" id="IPR036138">
    <property type="entry name" value="PBP_dimer_sf"/>
</dbReference>
<dbReference type="Gene3D" id="3.90.1310.10">
    <property type="entry name" value="Penicillin-binding protein 2a (Domain 2)"/>
    <property type="match status" value="1"/>
</dbReference>
<dbReference type="Gene3D" id="3.40.710.10">
    <property type="entry name" value="DD-peptidase/beta-lactamase superfamily"/>
    <property type="match status" value="1"/>
</dbReference>
<dbReference type="AlphaFoldDB" id="A0A086YZR6"/>
<dbReference type="InterPro" id="IPR001460">
    <property type="entry name" value="PCN-bd_Tpept"/>
</dbReference>
<comment type="caution">
    <text evidence="8">The sequence shown here is derived from an EMBL/GenBank/DDBJ whole genome shotgun (WGS) entry which is preliminary data.</text>
</comment>
<feature type="compositionally biased region" description="Gly residues" evidence="4">
    <location>
        <begin position="1"/>
        <end position="12"/>
    </location>
</feature>